<dbReference type="OrthoDB" id="5877715at2759"/>
<feature type="region of interest" description="Disordered" evidence="2">
    <location>
        <begin position="949"/>
        <end position="972"/>
    </location>
</feature>
<keyword evidence="4" id="KW-1185">Reference proteome</keyword>
<feature type="coiled-coil region" evidence="1">
    <location>
        <begin position="405"/>
        <end position="489"/>
    </location>
</feature>
<evidence type="ECO:0000313" key="3">
    <source>
        <dbReference type="EMBL" id="PIC22925.1"/>
    </source>
</evidence>
<feature type="compositionally biased region" description="Basic and acidic residues" evidence="2">
    <location>
        <begin position="167"/>
        <end position="210"/>
    </location>
</feature>
<feature type="region of interest" description="Disordered" evidence="2">
    <location>
        <begin position="675"/>
        <end position="709"/>
    </location>
</feature>
<evidence type="ECO:0000313" key="4">
    <source>
        <dbReference type="Proteomes" id="UP000230233"/>
    </source>
</evidence>
<dbReference type="InterPro" id="IPR007883">
    <property type="entry name" value="DUF713"/>
</dbReference>
<feature type="region of interest" description="Disordered" evidence="2">
    <location>
        <begin position="227"/>
        <end position="282"/>
    </location>
</feature>
<dbReference type="AlphaFoldDB" id="A0A2G5T6B5"/>
<dbReference type="PANTHER" id="PTHR21566">
    <property type="entry name" value="CILIA- AND FLAGELLA-ASSOCIATED PROTEIN 251-LIKE-RELATED-RELATED"/>
    <property type="match status" value="1"/>
</dbReference>
<organism evidence="3 4">
    <name type="scientific">Caenorhabditis nigoni</name>
    <dbReference type="NCBI Taxonomy" id="1611254"/>
    <lineage>
        <taxon>Eukaryota</taxon>
        <taxon>Metazoa</taxon>
        <taxon>Ecdysozoa</taxon>
        <taxon>Nematoda</taxon>
        <taxon>Chromadorea</taxon>
        <taxon>Rhabditida</taxon>
        <taxon>Rhabditina</taxon>
        <taxon>Rhabditomorpha</taxon>
        <taxon>Rhabditoidea</taxon>
        <taxon>Rhabditidae</taxon>
        <taxon>Peloderinae</taxon>
        <taxon>Caenorhabditis</taxon>
    </lineage>
</organism>
<feature type="region of interest" description="Disordered" evidence="2">
    <location>
        <begin position="840"/>
        <end position="909"/>
    </location>
</feature>
<feature type="compositionally biased region" description="Basic and acidic residues" evidence="2">
    <location>
        <begin position="242"/>
        <end position="273"/>
    </location>
</feature>
<name>A0A2G5T6B5_9PELO</name>
<dbReference type="Proteomes" id="UP000230233">
    <property type="component" value="Chromosome V"/>
</dbReference>
<proteinExistence type="predicted"/>
<keyword evidence="1" id="KW-0175">Coiled coil</keyword>
<protein>
    <submittedName>
        <fullName evidence="3">Uncharacterized protein</fullName>
    </submittedName>
</protein>
<feature type="region of interest" description="Disordered" evidence="2">
    <location>
        <begin position="366"/>
        <end position="385"/>
    </location>
</feature>
<evidence type="ECO:0000256" key="1">
    <source>
        <dbReference type="SAM" id="Coils"/>
    </source>
</evidence>
<accession>A0A2G5T6B5</accession>
<feature type="compositionally biased region" description="Polar residues" evidence="2">
    <location>
        <begin position="866"/>
        <end position="875"/>
    </location>
</feature>
<sequence>MLTSDAPSVIIYVLLRLFQLFVKVIRDKNNGNTDLVCSILRDFARNWPEFYEALGFCFEPYCGEINKTKDFKISGEHLTKKNVRAIEQAREGPTIETMAPETDAKTESDSSNGTSDDGTRYADIRSGAEDPKTDKEDAFRNHPEEINNFGDHRCPTAPKNESAIQHAPEEPIEKIASESEAKTGSDSKNDTRGDGTRNRDTENDRGDRITQKVEIFESHLEEINNFGNNRCAKTGSDSNNGTRDDDTRFSDIESGREHSNTDKEEIFESHPEENYDPPESTEPVIFSMNLETSVNHTPEVSDGKNMKIESSDGVVDNVQNASEKPITVEIMPGPNQNEHANQEIYEPTTSTTSTKSNALFDNFLKDMDTLNPSQPEPTRDSSQDETMNLVGEEFQQLTYEVSTIQDQARKTVIDLHIKKDELEERSSILYTPSEEDHDEDAGNETFRDKLEEQKKRHEEQLDRKRQERAEKQRKLNEELQEIRRLQKQKFAMLLHCIQLRCRFQEKEAEWSDWIEHCYRRLIATVITQFTDFQDELGLSEKAFRKTLEVSPETVPAEVTNLYKKLEVTLHKLSRIFENLAKITEKFEDALFIRILQKSSCDISTKLISVLNFLDPVGYSIEWYKELTTKFGCIKTSDVPGVNTLKKLCKEDNWDGLRNMEFPKWEPKIHVNIEELSSDEDEDAVGDKPENPVEVENMEVGDNNDSGMESLEAGKDMIHQEDSKTASNSDRTEAKDPKLTAQVVCSMPAYFENGEVKNYACIDTKIKSTVKSYRDDEEEIVNLMNYLLEKVEDSQSSIQEKSKQGWLQKAIASIVGIEEFSRDEDEDVDKPENLVEVEKGEVFDNNDSGMKSLETGKDMTYPEDSKAASNSDSSVTKDPGQADQVVRSVSASVEHDEVKNIDKSQHGDEEEIGNLMNYLLEKVEASQSSIQEESEQDGFQEVICKQNQYLTRNGSANKVNQRPPTSLKRRQNF</sequence>
<dbReference type="Pfam" id="PF05218">
    <property type="entry name" value="DUF713"/>
    <property type="match status" value="1"/>
</dbReference>
<feature type="region of interest" description="Disordered" evidence="2">
    <location>
        <begin position="90"/>
        <end position="210"/>
    </location>
</feature>
<comment type="caution">
    <text evidence="3">The sequence shown here is derived from an EMBL/GenBank/DDBJ whole genome shotgun (WGS) entry which is preliminary data.</text>
</comment>
<reference evidence="4" key="1">
    <citation type="submission" date="2017-10" db="EMBL/GenBank/DDBJ databases">
        <title>Rapid genome shrinkage in a self-fertile nematode reveals novel sperm competition proteins.</title>
        <authorList>
            <person name="Yin D."/>
            <person name="Schwarz E.M."/>
            <person name="Thomas C.G."/>
            <person name="Felde R.L."/>
            <person name="Korf I.F."/>
            <person name="Cutter A.D."/>
            <person name="Schartner C.M."/>
            <person name="Ralston E.J."/>
            <person name="Meyer B.J."/>
            <person name="Haag E.S."/>
        </authorList>
    </citation>
    <scope>NUCLEOTIDE SEQUENCE [LARGE SCALE GENOMIC DNA]</scope>
    <source>
        <strain evidence="4">JU1422</strain>
    </source>
</reference>
<evidence type="ECO:0000256" key="2">
    <source>
        <dbReference type="SAM" id="MobiDB-lite"/>
    </source>
</evidence>
<feature type="compositionally biased region" description="Polar residues" evidence="2">
    <location>
        <begin position="949"/>
        <end position="963"/>
    </location>
</feature>
<feature type="compositionally biased region" description="Basic and acidic residues" evidence="2">
    <location>
        <begin position="117"/>
        <end position="154"/>
    </location>
</feature>
<feature type="compositionally biased region" description="Basic and acidic residues" evidence="2">
    <location>
        <begin position="892"/>
        <end position="906"/>
    </location>
</feature>
<gene>
    <name evidence="3" type="primary">Cnig_chr_V.g16805</name>
    <name evidence="3" type="ORF">B9Z55_016805</name>
</gene>
<dbReference type="PANTHER" id="PTHR21566:SF7">
    <property type="entry name" value="DUF4455 DOMAIN-CONTAINING PROTEIN-RELATED"/>
    <property type="match status" value="1"/>
</dbReference>
<dbReference type="EMBL" id="PDUG01000005">
    <property type="protein sequence ID" value="PIC22925.1"/>
    <property type="molecule type" value="Genomic_DNA"/>
</dbReference>